<dbReference type="RefSeq" id="WP_127081687.1">
    <property type="nucleotide sequence ID" value="NZ_RSCL01000007.1"/>
</dbReference>
<evidence type="ECO:0000313" key="3">
    <source>
        <dbReference type="EMBL" id="RUT05994.1"/>
    </source>
</evidence>
<organism evidence="3 4">
    <name type="scientific">Dulcicalothrix desertica PCC 7102</name>
    <dbReference type="NCBI Taxonomy" id="232991"/>
    <lineage>
        <taxon>Bacteria</taxon>
        <taxon>Bacillati</taxon>
        <taxon>Cyanobacteriota</taxon>
        <taxon>Cyanophyceae</taxon>
        <taxon>Nostocales</taxon>
        <taxon>Calotrichaceae</taxon>
        <taxon>Dulcicalothrix</taxon>
    </lineage>
</organism>
<comment type="similarity">
    <text evidence="1">Belongs to the DprA/Smf family.</text>
</comment>
<dbReference type="InterPro" id="IPR003488">
    <property type="entry name" value="DprA"/>
</dbReference>
<evidence type="ECO:0000259" key="2">
    <source>
        <dbReference type="Pfam" id="PF02481"/>
    </source>
</evidence>
<protein>
    <submittedName>
        <fullName evidence="3">DNA processing protein DprA</fullName>
    </submittedName>
</protein>
<name>A0A3S1J1B0_9CYAN</name>
<gene>
    <name evidence="3" type="ORF">DSM106972_032000</name>
</gene>
<dbReference type="SUPFAM" id="SSF102405">
    <property type="entry name" value="MCP/YpsA-like"/>
    <property type="match status" value="1"/>
</dbReference>
<feature type="domain" description="Smf/DprA SLOG" evidence="2">
    <location>
        <begin position="100"/>
        <end position="297"/>
    </location>
</feature>
<dbReference type="OrthoDB" id="9785707at2"/>
<dbReference type="InterPro" id="IPR057666">
    <property type="entry name" value="DrpA_SLOG"/>
</dbReference>
<dbReference type="Gene3D" id="3.40.50.450">
    <property type="match status" value="1"/>
</dbReference>
<dbReference type="PANTHER" id="PTHR43022">
    <property type="entry name" value="PROTEIN SMF"/>
    <property type="match status" value="1"/>
</dbReference>
<reference evidence="3" key="2">
    <citation type="journal article" date="2019" name="Genome Biol. Evol.">
        <title>Day and night: Metabolic profiles and evolutionary relationships of six axenic non-marine cyanobacteria.</title>
        <authorList>
            <person name="Will S.E."/>
            <person name="Henke P."/>
            <person name="Boedeker C."/>
            <person name="Huang S."/>
            <person name="Brinkmann H."/>
            <person name="Rohde M."/>
            <person name="Jarek M."/>
            <person name="Friedl T."/>
            <person name="Seufert S."/>
            <person name="Schumacher M."/>
            <person name="Overmann J."/>
            <person name="Neumann-Schaal M."/>
            <person name="Petersen J."/>
        </authorList>
    </citation>
    <scope>NUCLEOTIDE SEQUENCE [LARGE SCALE GENOMIC DNA]</scope>
    <source>
        <strain evidence="3">PCC 7102</strain>
    </source>
</reference>
<dbReference type="Proteomes" id="UP000271624">
    <property type="component" value="Unassembled WGS sequence"/>
</dbReference>
<dbReference type="Pfam" id="PF02481">
    <property type="entry name" value="DNA_processg_A"/>
    <property type="match status" value="1"/>
</dbReference>
<evidence type="ECO:0000313" key="4">
    <source>
        <dbReference type="Proteomes" id="UP000271624"/>
    </source>
</evidence>
<accession>A0A3S1J1B0</accession>
<sequence length="388" mass="42477">MFNHVLAPDTQAILLLCGSFGQNRLCQPQPLTLSEYNSLAEWLRENQMRPADLLAPTTEEHLQTTYNGKLDINRLLTLLQRGAMLSLAVEKWTNQGLWILGRSDANYPKRLKMQLKQSAPAILYGVGNIELLSMGGLAIVGSRDIDEEGLNYTQKIAQTCSAQSIQVISGGARGVDQAAMFGALNAGGTTVGVLADSLAKAAVNSKYRPYIKDGRLLLVSSYDPEAGFNTGNAMGRNKYIYALSDYALVVNSTVGKGGTWAGATEALSKFKDIPLFVRLDNTAPEGNQELYNKGAKPFPPEPWNSLHELLSITQEPSNTEDIYEIVLPVILRHLQQPKDAKTLAESLNVRLPQMQDWLNRAEKEGTVSKSKAPVTYVVNQTATQLSLL</sequence>
<comment type="caution">
    <text evidence="3">The sequence shown here is derived from an EMBL/GenBank/DDBJ whole genome shotgun (WGS) entry which is preliminary data.</text>
</comment>
<evidence type="ECO:0000256" key="1">
    <source>
        <dbReference type="ARBA" id="ARBA00006525"/>
    </source>
</evidence>
<dbReference type="EMBL" id="RSCL01000007">
    <property type="protein sequence ID" value="RUT05994.1"/>
    <property type="molecule type" value="Genomic_DNA"/>
</dbReference>
<keyword evidence="4" id="KW-1185">Reference proteome</keyword>
<dbReference type="PANTHER" id="PTHR43022:SF1">
    <property type="entry name" value="PROTEIN SMF"/>
    <property type="match status" value="1"/>
</dbReference>
<proteinExistence type="inferred from homology"/>
<reference evidence="3" key="1">
    <citation type="submission" date="2018-12" db="EMBL/GenBank/DDBJ databases">
        <authorList>
            <person name="Will S."/>
            <person name="Neumann-Schaal M."/>
            <person name="Henke P."/>
        </authorList>
    </citation>
    <scope>NUCLEOTIDE SEQUENCE</scope>
    <source>
        <strain evidence="3">PCC 7102</strain>
    </source>
</reference>
<dbReference type="GO" id="GO:0009294">
    <property type="term" value="P:DNA-mediated transformation"/>
    <property type="evidence" value="ECO:0007669"/>
    <property type="project" value="InterPro"/>
</dbReference>
<dbReference type="AlphaFoldDB" id="A0A3S1J1B0"/>